<dbReference type="SUPFAM" id="SSF53098">
    <property type="entry name" value="Ribonuclease H-like"/>
    <property type="match status" value="1"/>
</dbReference>
<comment type="subcellular location">
    <subcellularLocation>
        <location evidence="1">Nucleus</location>
    </subcellularLocation>
</comment>
<keyword evidence="8" id="KW-0539">Nucleus</keyword>
<dbReference type="InterPro" id="IPR012337">
    <property type="entry name" value="RNaseH-like_sf"/>
</dbReference>
<dbReference type="GO" id="GO:0008408">
    <property type="term" value="F:3'-5' exonuclease activity"/>
    <property type="evidence" value="ECO:0007669"/>
    <property type="project" value="InterPro"/>
</dbReference>
<dbReference type="InterPro" id="IPR047021">
    <property type="entry name" value="REXO1/3/4-like"/>
</dbReference>
<name>A0A8S8ZSW7_SORMA</name>
<evidence type="ECO:0000313" key="13">
    <source>
        <dbReference type="Proteomes" id="UP000433876"/>
    </source>
</evidence>
<dbReference type="EMBL" id="NMPR01000070">
    <property type="protein sequence ID" value="KAA8631701.1"/>
    <property type="molecule type" value="Genomic_DNA"/>
</dbReference>
<comment type="function">
    <text evidence="9">Exoribonuclease involved in ribosome biosynthesis. Involved in the processing of ITS1, the internal transcribed spacer localized between the 18S and 5.8S rRNAs.</text>
</comment>
<evidence type="ECO:0000256" key="5">
    <source>
        <dbReference type="ARBA" id="ARBA00022722"/>
    </source>
</evidence>
<dbReference type="InterPro" id="IPR037431">
    <property type="entry name" value="REX4_DEDDh_dom"/>
</dbReference>
<evidence type="ECO:0000256" key="9">
    <source>
        <dbReference type="ARBA" id="ARBA00025599"/>
    </source>
</evidence>
<keyword evidence="7" id="KW-0269">Exonuclease</keyword>
<evidence type="ECO:0000256" key="10">
    <source>
        <dbReference type="SAM" id="MobiDB-lite"/>
    </source>
</evidence>
<sequence length="416" mass="44458">MAPELSSNWKKLQEKLKAPPKKTAPLSQEELFKQAASKKSISSETLKRKAEERKEAELSKPPKAKKQKTQAQLDSQSSRKIATPKSTTASTTSTPGEKSEKMGGNVQSKPITSDSKHTISPSLHLWADEEGISAESLAEAYNLGLRSSSSHVPLLSTLPPAVPNAGLTLSGATPTINGTTGALSNGLPLPANLTLANGTTTTSATTADLALILKATKDNTLGKYVAIDCEMVGTGPSGLTSVLARCSLVDFHGNQIYDSYVKPTAFVTDWRTHVSGISKKHMAFARSFVSVQATVAALLKGRILVGHDVKHDLEVLGLEHPHRDIRDTAKYSGFRKYGHGPKPSLKVLAKEVLAVEIQSGQHSSVEDARVAMLLFRKEKMGFDVENSNRYEEAEGQQGNGKNGKGGKGGGKKKGKK</sequence>
<dbReference type="Proteomes" id="UP000433876">
    <property type="component" value="Unassembled WGS sequence"/>
</dbReference>
<dbReference type="Pfam" id="PF00929">
    <property type="entry name" value="RNase_T"/>
    <property type="match status" value="1"/>
</dbReference>
<reference evidence="12 13" key="1">
    <citation type="submission" date="2017-07" db="EMBL/GenBank/DDBJ databases">
        <title>Genome sequence of the Sordaria macrospora wild type strain R19027.</title>
        <authorList>
            <person name="Nowrousian M."/>
            <person name="Teichert I."/>
            <person name="Kueck U."/>
        </authorList>
    </citation>
    <scope>NUCLEOTIDE SEQUENCE [LARGE SCALE GENOMIC DNA]</scope>
    <source>
        <strain evidence="12 13">R19027</strain>
        <tissue evidence="12">Mycelium</tissue>
    </source>
</reference>
<dbReference type="CDD" id="cd06144">
    <property type="entry name" value="REX4_like"/>
    <property type="match status" value="1"/>
</dbReference>
<gene>
    <name evidence="12" type="ORF">SMACR_07184</name>
</gene>
<evidence type="ECO:0000256" key="3">
    <source>
        <dbReference type="ARBA" id="ARBA00016937"/>
    </source>
</evidence>
<evidence type="ECO:0000256" key="8">
    <source>
        <dbReference type="ARBA" id="ARBA00023242"/>
    </source>
</evidence>
<comment type="caution">
    <text evidence="12">The sequence shown here is derived from an EMBL/GenBank/DDBJ whole genome shotgun (WGS) entry which is preliminary data.</text>
</comment>
<dbReference type="GO" id="GO:0003676">
    <property type="term" value="F:nucleic acid binding"/>
    <property type="evidence" value="ECO:0007669"/>
    <property type="project" value="InterPro"/>
</dbReference>
<dbReference type="VEuPathDB" id="FungiDB:SMAC_07184"/>
<feature type="region of interest" description="Disordered" evidence="10">
    <location>
        <begin position="1"/>
        <end position="119"/>
    </location>
</feature>
<evidence type="ECO:0000256" key="7">
    <source>
        <dbReference type="ARBA" id="ARBA00022839"/>
    </source>
</evidence>
<dbReference type="SMART" id="SM00479">
    <property type="entry name" value="EXOIII"/>
    <property type="match status" value="1"/>
</dbReference>
<dbReference type="GO" id="GO:0000027">
    <property type="term" value="P:ribosomal large subunit assembly"/>
    <property type="evidence" value="ECO:0007669"/>
    <property type="project" value="TreeGrafter"/>
</dbReference>
<feature type="region of interest" description="Disordered" evidence="10">
    <location>
        <begin position="387"/>
        <end position="416"/>
    </location>
</feature>
<evidence type="ECO:0000256" key="4">
    <source>
        <dbReference type="ARBA" id="ARBA00022552"/>
    </source>
</evidence>
<feature type="compositionally biased region" description="Basic and acidic residues" evidence="10">
    <location>
        <begin position="45"/>
        <end position="60"/>
    </location>
</feature>
<evidence type="ECO:0000313" key="12">
    <source>
        <dbReference type="EMBL" id="KAA8631701.1"/>
    </source>
</evidence>
<comment type="similarity">
    <text evidence="2">Belongs to the REXO4 family.</text>
</comment>
<feature type="compositionally biased region" description="Low complexity" evidence="10">
    <location>
        <begin position="83"/>
        <end position="95"/>
    </location>
</feature>
<keyword evidence="6" id="KW-0378">Hydrolase</keyword>
<feature type="compositionally biased region" description="Gly residues" evidence="10">
    <location>
        <begin position="397"/>
        <end position="408"/>
    </location>
</feature>
<evidence type="ECO:0000256" key="1">
    <source>
        <dbReference type="ARBA" id="ARBA00004123"/>
    </source>
</evidence>
<keyword evidence="5" id="KW-0540">Nuclease</keyword>
<dbReference type="AlphaFoldDB" id="A0A8S8ZSW7"/>
<dbReference type="Gene3D" id="3.30.420.10">
    <property type="entry name" value="Ribonuclease H-like superfamily/Ribonuclease H"/>
    <property type="match status" value="1"/>
</dbReference>
<dbReference type="PANTHER" id="PTHR12801">
    <property type="entry name" value="RNA EXONUCLEASE REXO1 / RECO3 FAMILY MEMBER-RELATED"/>
    <property type="match status" value="1"/>
</dbReference>
<protein>
    <recommendedName>
        <fullName evidence="3">RNA exonuclease 4</fullName>
    </recommendedName>
</protein>
<feature type="compositionally biased region" description="Polar residues" evidence="10">
    <location>
        <begin position="1"/>
        <end position="10"/>
    </location>
</feature>
<proteinExistence type="inferred from homology"/>
<dbReference type="OMA" id="HVSGISK"/>
<keyword evidence="4" id="KW-0698">rRNA processing</keyword>
<dbReference type="PANTHER" id="PTHR12801:SF45">
    <property type="entry name" value="RNA EXONUCLEASE 4"/>
    <property type="match status" value="1"/>
</dbReference>
<evidence type="ECO:0000256" key="6">
    <source>
        <dbReference type="ARBA" id="ARBA00022801"/>
    </source>
</evidence>
<feature type="compositionally biased region" description="Polar residues" evidence="10">
    <location>
        <begin position="105"/>
        <end position="119"/>
    </location>
</feature>
<dbReference type="InterPro" id="IPR036397">
    <property type="entry name" value="RNaseH_sf"/>
</dbReference>
<dbReference type="InterPro" id="IPR013520">
    <property type="entry name" value="Ribonucl_H"/>
</dbReference>
<organism evidence="12 13">
    <name type="scientific">Sordaria macrospora</name>
    <dbReference type="NCBI Taxonomy" id="5147"/>
    <lineage>
        <taxon>Eukaryota</taxon>
        <taxon>Fungi</taxon>
        <taxon>Dikarya</taxon>
        <taxon>Ascomycota</taxon>
        <taxon>Pezizomycotina</taxon>
        <taxon>Sordariomycetes</taxon>
        <taxon>Sordariomycetidae</taxon>
        <taxon>Sordariales</taxon>
        <taxon>Sordariaceae</taxon>
        <taxon>Sordaria</taxon>
    </lineage>
</organism>
<evidence type="ECO:0000256" key="2">
    <source>
        <dbReference type="ARBA" id="ARBA00010489"/>
    </source>
</evidence>
<dbReference type="GO" id="GO:0006364">
    <property type="term" value="P:rRNA processing"/>
    <property type="evidence" value="ECO:0007669"/>
    <property type="project" value="UniProtKB-KW"/>
</dbReference>
<feature type="domain" description="Exonuclease" evidence="11">
    <location>
        <begin position="223"/>
        <end position="384"/>
    </location>
</feature>
<evidence type="ECO:0000259" key="11">
    <source>
        <dbReference type="SMART" id="SM00479"/>
    </source>
</evidence>
<accession>A0A8S8ZSW7</accession>
<dbReference type="FunFam" id="3.30.420.10:FF:000007">
    <property type="entry name" value="Interferon-stimulated exonuclease gene 20"/>
    <property type="match status" value="1"/>
</dbReference>
<dbReference type="GO" id="GO:0005634">
    <property type="term" value="C:nucleus"/>
    <property type="evidence" value="ECO:0007669"/>
    <property type="project" value="UniProtKB-SubCell"/>
</dbReference>